<keyword evidence="17" id="KW-0325">Glycoprotein</keyword>
<accession>A0A7Y9PIZ7</accession>
<evidence type="ECO:0000256" key="7">
    <source>
        <dbReference type="ARBA" id="ARBA00022645"/>
    </source>
</evidence>
<evidence type="ECO:0000256" key="1">
    <source>
        <dbReference type="ARBA" id="ARBA00004240"/>
    </source>
</evidence>
<keyword evidence="12" id="KW-0256">Endoplasmic reticulum</keyword>
<evidence type="ECO:0000256" key="5">
    <source>
        <dbReference type="ARBA" id="ARBA00014116"/>
    </source>
</evidence>
<dbReference type="GO" id="GO:0006508">
    <property type="term" value="P:proteolysis"/>
    <property type="evidence" value="ECO:0007669"/>
    <property type="project" value="UniProtKB-KW"/>
</dbReference>
<dbReference type="PANTHER" id="PTHR12053">
    <property type="entry name" value="PROTEASE FAMILY M28 PLASMA GLUTAMATE CARBOXYPEPTIDASE-RELATED"/>
    <property type="match status" value="1"/>
</dbReference>
<evidence type="ECO:0000256" key="13">
    <source>
        <dbReference type="ARBA" id="ARBA00022833"/>
    </source>
</evidence>
<keyword evidence="24" id="KW-1185">Reference proteome</keyword>
<evidence type="ECO:0000256" key="19">
    <source>
        <dbReference type="ARBA" id="ARBA00025833"/>
    </source>
</evidence>
<keyword evidence="7" id="KW-0121">Carboxypeptidase</keyword>
<evidence type="ECO:0000256" key="6">
    <source>
        <dbReference type="ARBA" id="ARBA00022525"/>
    </source>
</evidence>
<feature type="signal peptide" evidence="21">
    <location>
        <begin position="1"/>
        <end position="21"/>
    </location>
</feature>
<dbReference type="Pfam" id="PF04389">
    <property type="entry name" value="Peptidase_M28"/>
    <property type="match status" value="1"/>
</dbReference>
<dbReference type="GO" id="GO:0004180">
    <property type="term" value="F:carboxypeptidase activity"/>
    <property type="evidence" value="ECO:0007669"/>
    <property type="project" value="UniProtKB-KW"/>
</dbReference>
<keyword evidence="16" id="KW-0865">Zymogen</keyword>
<protein>
    <recommendedName>
        <fullName evidence="5">Carboxypeptidase Q</fullName>
    </recommendedName>
    <alternativeName>
        <fullName evidence="20">Plasma glutamate carboxypeptidase</fullName>
    </alternativeName>
</protein>
<dbReference type="EMBL" id="JACCCW010000002">
    <property type="protein sequence ID" value="NYF80624.1"/>
    <property type="molecule type" value="Genomic_DNA"/>
</dbReference>
<feature type="chain" id="PRO_5031065018" description="Carboxypeptidase Q" evidence="21">
    <location>
        <begin position="22"/>
        <end position="239"/>
    </location>
</feature>
<comment type="subunit">
    <text evidence="19">Homodimer. The monomeric form is inactive while the homodimer is active.</text>
</comment>
<keyword evidence="18" id="KW-0458">Lysosome</keyword>
<keyword evidence="8" id="KW-0645">Protease</keyword>
<gene>
    <name evidence="23" type="ORF">HDF17_002944</name>
</gene>
<evidence type="ECO:0000256" key="9">
    <source>
        <dbReference type="ARBA" id="ARBA00022723"/>
    </source>
</evidence>
<dbReference type="Gene3D" id="3.40.630.10">
    <property type="entry name" value="Zn peptidases"/>
    <property type="match status" value="1"/>
</dbReference>
<keyword evidence="6" id="KW-0964">Secreted</keyword>
<evidence type="ECO:0000256" key="8">
    <source>
        <dbReference type="ARBA" id="ARBA00022670"/>
    </source>
</evidence>
<dbReference type="InterPro" id="IPR039866">
    <property type="entry name" value="CPQ"/>
</dbReference>
<evidence type="ECO:0000256" key="12">
    <source>
        <dbReference type="ARBA" id="ARBA00022824"/>
    </source>
</evidence>
<sequence>MMRSSLFGFIATAMLFVSSLAAQVTQNDFAARTDAVQPAREALDLAMYGRIRDESFTRSRIMDYAVALFDDIGPRLTGSPNMARANAWTRVVTPKADFEKLSAYFNIDNGGGKLLGVYAEGNTAIVPIFEEWITPLKDLGVTAITLRPSGSSDLDSFEDAGIPSFQFIQDPRDYGTRSVHTNQDTYERLSPEDLKQAAVVEAVFLYNAAMRDQMLPRKVLLQPPPSSLTPVILPIPDTK</sequence>
<organism evidence="23 24">
    <name type="scientific">Granulicella arctica</name>
    <dbReference type="NCBI Taxonomy" id="940613"/>
    <lineage>
        <taxon>Bacteria</taxon>
        <taxon>Pseudomonadati</taxon>
        <taxon>Acidobacteriota</taxon>
        <taxon>Terriglobia</taxon>
        <taxon>Terriglobales</taxon>
        <taxon>Acidobacteriaceae</taxon>
        <taxon>Granulicella</taxon>
    </lineage>
</organism>
<dbReference type="GO" id="GO:0070573">
    <property type="term" value="F:metallodipeptidase activity"/>
    <property type="evidence" value="ECO:0007669"/>
    <property type="project" value="InterPro"/>
</dbReference>
<name>A0A7Y9PIZ7_9BACT</name>
<proteinExistence type="predicted"/>
<keyword evidence="13" id="KW-0862">Zinc</keyword>
<evidence type="ECO:0000256" key="18">
    <source>
        <dbReference type="ARBA" id="ARBA00023228"/>
    </source>
</evidence>
<evidence type="ECO:0000256" key="16">
    <source>
        <dbReference type="ARBA" id="ARBA00023145"/>
    </source>
</evidence>
<evidence type="ECO:0000256" key="15">
    <source>
        <dbReference type="ARBA" id="ARBA00023049"/>
    </source>
</evidence>
<evidence type="ECO:0000256" key="10">
    <source>
        <dbReference type="ARBA" id="ARBA00022729"/>
    </source>
</evidence>
<evidence type="ECO:0000259" key="22">
    <source>
        <dbReference type="Pfam" id="PF04389"/>
    </source>
</evidence>
<dbReference type="RefSeq" id="WP_179492146.1">
    <property type="nucleotide sequence ID" value="NZ_JACCCW010000002.1"/>
</dbReference>
<evidence type="ECO:0000256" key="2">
    <source>
        <dbReference type="ARBA" id="ARBA00004371"/>
    </source>
</evidence>
<dbReference type="AlphaFoldDB" id="A0A7Y9PIZ7"/>
<dbReference type="InterPro" id="IPR007484">
    <property type="entry name" value="Peptidase_M28"/>
</dbReference>
<evidence type="ECO:0000256" key="4">
    <source>
        <dbReference type="ARBA" id="ARBA00004613"/>
    </source>
</evidence>
<evidence type="ECO:0000256" key="17">
    <source>
        <dbReference type="ARBA" id="ARBA00023180"/>
    </source>
</evidence>
<dbReference type="Proteomes" id="UP000589520">
    <property type="component" value="Unassembled WGS sequence"/>
</dbReference>
<dbReference type="PANTHER" id="PTHR12053:SF3">
    <property type="entry name" value="CARBOXYPEPTIDASE Q"/>
    <property type="match status" value="1"/>
</dbReference>
<evidence type="ECO:0000256" key="11">
    <source>
        <dbReference type="ARBA" id="ARBA00022801"/>
    </source>
</evidence>
<keyword evidence="14" id="KW-0333">Golgi apparatus</keyword>
<evidence type="ECO:0000313" key="24">
    <source>
        <dbReference type="Proteomes" id="UP000589520"/>
    </source>
</evidence>
<evidence type="ECO:0000256" key="3">
    <source>
        <dbReference type="ARBA" id="ARBA00004555"/>
    </source>
</evidence>
<comment type="subcellular location">
    <subcellularLocation>
        <location evidence="1">Endoplasmic reticulum</location>
    </subcellularLocation>
    <subcellularLocation>
        <location evidence="3">Golgi apparatus</location>
    </subcellularLocation>
    <subcellularLocation>
        <location evidence="2">Lysosome</location>
    </subcellularLocation>
    <subcellularLocation>
        <location evidence="4">Secreted</location>
    </subcellularLocation>
</comment>
<feature type="domain" description="Peptidase M28" evidence="22">
    <location>
        <begin position="94"/>
        <end position="199"/>
    </location>
</feature>
<keyword evidence="9" id="KW-0479">Metal-binding</keyword>
<keyword evidence="10 21" id="KW-0732">Signal</keyword>
<dbReference type="GO" id="GO:0046872">
    <property type="term" value="F:metal ion binding"/>
    <property type="evidence" value="ECO:0007669"/>
    <property type="project" value="UniProtKB-KW"/>
</dbReference>
<keyword evidence="15" id="KW-0482">Metalloprotease</keyword>
<comment type="caution">
    <text evidence="23">The sequence shown here is derived from an EMBL/GenBank/DDBJ whole genome shotgun (WGS) entry which is preliminary data.</text>
</comment>
<dbReference type="SUPFAM" id="SSF53187">
    <property type="entry name" value="Zn-dependent exopeptidases"/>
    <property type="match status" value="1"/>
</dbReference>
<evidence type="ECO:0000256" key="21">
    <source>
        <dbReference type="SAM" id="SignalP"/>
    </source>
</evidence>
<reference evidence="23 24" key="1">
    <citation type="submission" date="2020-07" db="EMBL/GenBank/DDBJ databases">
        <title>Genomic Encyclopedia of Type Strains, Phase IV (KMG-V): Genome sequencing to study the core and pangenomes of soil and plant-associated prokaryotes.</title>
        <authorList>
            <person name="Whitman W."/>
        </authorList>
    </citation>
    <scope>NUCLEOTIDE SEQUENCE [LARGE SCALE GENOMIC DNA]</scope>
    <source>
        <strain evidence="23 24">X4EP2</strain>
    </source>
</reference>
<evidence type="ECO:0000256" key="14">
    <source>
        <dbReference type="ARBA" id="ARBA00023034"/>
    </source>
</evidence>
<dbReference type="GO" id="GO:0005576">
    <property type="term" value="C:extracellular region"/>
    <property type="evidence" value="ECO:0007669"/>
    <property type="project" value="UniProtKB-SubCell"/>
</dbReference>
<keyword evidence="11" id="KW-0378">Hydrolase</keyword>
<evidence type="ECO:0000313" key="23">
    <source>
        <dbReference type="EMBL" id="NYF80624.1"/>
    </source>
</evidence>
<evidence type="ECO:0000256" key="20">
    <source>
        <dbReference type="ARBA" id="ARBA00033328"/>
    </source>
</evidence>
<dbReference type="GO" id="GO:0005764">
    <property type="term" value="C:lysosome"/>
    <property type="evidence" value="ECO:0007669"/>
    <property type="project" value="UniProtKB-SubCell"/>
</dbReference>